<dbReference type="AlphaFoldDB" id="A0A1N6GUD8"/>
<dbReference type="EMBL" id="FSRA01000001">
    <property type="protein sequence ID" value="SIO11190.1"/>
    <property type="molecule type" value="Genomic_DNA"/>
</dbReference>
<feature type="domain" description="VOC" evidence="1">
    <location>
        <begin position="1"/>
        <end position="121"/>
    </location>
</feature>
<evidence type="ECO:0000313" key="3">
    <source>
        <dbReference type="Proteomes" id="UP000185003"/>
    </source>
</evidence>
<reference evidence="2 3" key="1">
    <citation type="submission" date="2016-11" db="EMBL/GenBank/DDBJ databases">
        <authorList>
            <person name="Jaros S."/>
            <person name="Januszkiewicz K."/>
            <person name="Wedrychowicz H."/>
        </authorList>
    </citation>
    <scope>NUCLEOTIDE SEQUENCE [LARGE SCALE GENOMIC DNA]</scope>
    <source>
        <strain evidence="2 3">DSM 24787</strain>
    </source>
</reference>
<dbReference type="OrthoDB" id="66829at2"/>
<keyword evidence="3" id="KW-1185">Reference proteome</keyword>
<accession>A0A1N6GUD8</accession>
<dbReference type="InterPro" id="IPR037523">
    <property type="entry name" value="VOC_core"/>
</dbReference>
<name>A0A1N6GUD8_9BACT</name>
<proteinExistence type="predicted"/>
<gene>
    <name evidence="2" type="ORF">SAMN04488055_2984</name>
</gene>
<dbReference type="Pfam" id="PF00903">
    <property type="entry name" value="Glyoxalase"/>
    <property type="match status" value="1"/>
</dbReference>
<sequence>MFSSLTPMLSTGNMQATIDFYINTLGFELDNSLRDEEGDFSWASLRNGEVIIMFRLPNVHMNEQTLALTGSLYFRTDNVTQLWERLKDSTDVVYPLEDFDYNMREFAIRDCNGYVLNFGQPLADDV</sequence>
<organism evidence="2 3">
    <name type="scientific">Chitinophaga niabensis</name>
    <dbReference type="NCBI Taxonomy" id="536979"/>
    <lineage>
        <taxon>Bacteria</taxon>
        <taxon>Pseudomonadati</taxon>
        <taxon>Bacteroidota</taxon>
        <taxon>Chitinophagia</taxon>
        <taxon>Chitinophagales</taxon>
        <taxon>Chitinophagaceae</taxon>
        <taxon>Chitinophaga</taxon>
    </lineage>
</organism>
<protein>
    <submittedName>
        <fullName evidence="2">Uncharacterized conserved protein PhnB, glyoxalase superfamily</fullName>
    </submittedName>
</protein>
<evidence type="ECO:0000313" key="2">
    <source>
        <dbReference type="EMBL" id="SIO11190.1"/>
    </source>
</evidence>
<dbReference type="Proteomes" id="UP000185003">
    <property type="component" value="Unassembled WGS sequence"/>
</dbReference>
<dbReference type="Gene3D" id="3.10.180.10">
    <property type="entry name" value="2,3-Dihydroxybiphenyl 1,2-Dioxygenase, domain 1"/>
    <property type="match status" value="1"/>
</dbReference>
<dbReference type="PROSITE" id="PS51819">
    <property type="entry name" value="VOC"/>
    <property type="match status" value="1"/>
</dbReference>
<dbReference type="SUPFAM" id="SSF54593">
    <property type="entry name" value="Glyoxalase/Bleomycin resistance protein/Dihydroxybiphenyl dioxygenase"/>
    <property type="match status" value="1"/>
</dbReference>
<evidence type="ECO:0000259" key="1">
    <source>
        <dbReference type="PROSITE" id="PS51819"/>
    </source>
</evidence>
<dbReference type="InterPro" id="IPR029068">
    <property type="entry name" value="Glyas_Bleomycin-R_OHBP_Dase"/>
</dbReference>
<dbReference type="RefSeq" id="WP_074239990.1">
    <property type="nucleotide sequence ID" value="NZ_FSRA01000001.1"/>
</dbReference>
<dbReference type="STRING" id="536979.SAMN04488055_2984"/>
<dbReference type="InterPro" id="IPR004360">
    <property type="entry name" value="Glyas_Fos-R_dOase_dom"/>
</dbReference>